<dbReference type="EMBL" id="CP092365">
    <property type="protein sequence ID" value="ULN52980.1"/>
    <property type="molecule type" value="Genomic_DNA"/>
</dbReference>
<keyword evidence="3" id="KW-0732">Signal</keyword>
<evidence type="ECO:0000256" key="3">
    <source>
        <dbReference type="SAM" id="SignalP"/>
    </source>
</evidence>
<dbReference type="InterPro" id="IPR012533">
    <property type="entry name" value="YcnI-copper_dom"/>
</dbReference>
<dbReference type="Gene3D" id="2.60.40.2230">
    <property type="entry name" value="Uncharacterised protein YcnI-like PF07987, DUF1775"/>
    <property type="match status" value="1"/>
</dbReference>
<reference evidence="5" key="1">
    <citation type="submission" date="2022-08" db="EMBL/GenBank/DDBJ databases">
        <title>Complete genome sequence of 14 non-tuberculosis mycobacteria type-strains.</title>
        <authorList>
            <person name="Igarashi Y."/>
            <person name="Osugi A."/>
            <person name="Mitarai S."/>
        </authorList>
    </citation>
    <scope>NUCLEOTIDE SEQUENCE</scope>
    <source>
        <strain evidence="5">DSM 45575</strain>
    </source>
</reference>
<accession>A0ABY3U320</accession>
<dbReference type="Proteomes" id="UP001055200">
    <property type="component" value="Chromosome"/>
</dbReference>
<evidence type="ECO:0000256" key="2">
    <source>
        <dbReference type="SAM" id="Phobius"/>
    </source>
</evidence>
<evidence type="ECO:0000313" key="6">
    <source>
        <dbReference type="Proteomes" id="UP001055200"/>
    </source>
</evidence>
<evidence type="ECO:0000256" key="1">
    <source>
        <dbReference type="SAM" id="MobiDB-lite"/>
    </source>
</evidence>
<dbReference type="CDD" id="cd08545">
    <property type="entry name" value="YcnI_like"/>
    <property type="match status" value="1"/>
</dbReference>
<evidence type="ECO:0000313" key="5">
    <source>
        <dbReference type="EMBL" id="ULN52980.1"/>
    </source>
</evidence>
<dbReference type="Pfam" id="PF07987">
    <property type="entry name" value="DUF1775"/>
    <property type="match status" value="1"/>
</dbReference>
<organism evidence="5 6">
    <name type="scientific">Mycolicibacillus parakoreensis</name>
    <dbReference type="NCBI Taxonomy" id="1069221"/>
    <lineage>
        <taxon>Bacteria</taxon>
        <taxon>Bacillati</taxon>
        <taxon>Actinomycetota</taxon>
        <taxon>Actinomycetes</taxon>
        <taxon>Mycobacteriales</taxon>
        <taxon>Mycobacteriaceae</taxon>
        <taxon>Mycolicibacillus</taxon>
    </lineage>
</organism>
<dbReference type="InterPro" id="IPR038507">
    <property type="entry name" value="YcnI-like_sf"/>
</dbReference>
<feature type="domain" description="YncI copper-binding" evidence="4">
    <location>
        <begin position="31"/>
        <end position="164"/>
    </location>
</feature>
<keyword evidence="2" id="KW-1133">Transmembrane helix</keyword>
<dbReference type="RefSeq" id="WP_240171239.1">
    <property type="nucleotide sequence ID" value="NZ_CP092365.1"/>
</dbReference>
<sequence length="222" mass="22528">MMRLHPTRALAALGATLILGATTGIAPAGAHVTASSDNAVRGGYATVTFAVPNESETEAATTGLTITLPDVAAVRTETMPGWTAVLDRDAAAGTVHAVTWTAEPDAGIPADQFGLFRISVALPDTDTVTFPAVQTYADGAQVAWDQPPLPDGSEPERPVPTLALTEGPPPAHHDHHAVDVAAAPGPAAEQTDGSDNTARWLGGAGLLVAAAAVALAVARRRS</sequence>
<feature type="signal peptide" evidence="3">
    <location>
        <begin position="1"/>
        <end position="30"/>
    </location>
</feature>
<proteinExistence type="predicted"/>
<feature type="region of interest" description="Disordered" evidence="1">
    <location>
        <begin position="144"/>
        <end position="176"/>
    </location>
</feature>
<keyword evidence="6" id="KW-1185">Reference proteome</keyword>
<gene>
    <name evidence="5" type="ORF">MIU77_00890</name>
</gene>
<feature type="chain" id="PRO_5045582320" evidence="3">
    <location>
        <begin position="31"/>
        <end position="222"/>
    </location>
</feature>
<protein>
    <submittedName>
        <fullName evidence="5">YcnI family protein</fullName>
    </submittedName>
</protein>
<name>A0ABY3U320_9MYCO</name>
<feature type="transmembrane region" description="Helical" evidence="2">
    <location>
        <begin position="200"/>
        <end position="218"/>
    </location>
</feature>
<keyword evidence="2" id="KW-0812">Transmembrane</keyword>
<evidence type="ECO:0000259" key="4">
    <source>
        <dbReference type="Pfam" id="PF07987"/>
    </source>
</evidence>
<keyword evidence="2" id="KW-0472">Membrane</keyword>